<evidence type="ECO:0000313" key="2">
    <source>
        <dbReference type="EMBL" id="KAK8921572.1"/>
    </source>
</evidence>
<dbReference type="PANTHER" id="PTHR34072">
    <property type="entry name" value="ENZYMATIC POLYPROTEIN-RELATED"/>
    <property type="match status" value="1"/>
</dbReference>
<gene>
    <name evidence="2" type="ORF">KSP39_PZI020017</name>
</gene>
<proteinExistence type="predicted"/>
<name>A0AAP0B0Q3_9ASPA</name>
<dbReference type="Pfam" id="PF17919">
    <property type="entry name" value="RT_RNaseH_2"/>
    <property type="match status" value="1"/>
</dbReference>
<dbReference type="Gene3D" id="3.30.70.270">
    <property type="match status" value="1"/>
</dbReference>
<dbReference type="InterPro" id="IPR041577">
    <property type="entry name" value="RT_RNaseH_2"/>
</dbReference>
<dbReference type="InterPro" id="IPR043128">
    <property type="entry name" value="Rev_trsase/Diguanyl_cyclase"/>
</dbReference>
<keyword evidence="3" id="KW-1185">Reference proteome</keyword>
<dbReference type="FunFam" id="3.30.70.270:FF:000020">
    <property type="entry name" value="Transposon Tf2-6 polyprotein-like Protein"/>
    <property type="match status" value="1"/>
</dbReference>
<dbReference type="InterPro" id="IPR043502">
    <property type="entry name" value="DNA/RNA_pol_sf"/>
</dbReference>
<evidence type="ECO:0000313" key="3">
    <source>
        <dbReference type="Proteomes" id="UP001418222"/>
    </source>
</evidence>
<dbReference type="PANTHER" id="PTHR34072:SF52">
    <property type="entry name" value="RIBONUCLEASE H"/>
    <property type="match status" value="1"/>
</dbReference>
<dbReference type="EMBL" id="JBBWWQ010000018">
    <property type="protein sequence ID" value="KAK8921572.1"/>
    <property type="molecule type" value="Genomic_DNA"/>
</dbReference>
<dbReference type="SUPFAM" id="SSF56672">
    <property type="entry name" value="DNA/RNA polymerases"/>
    <property type="match status" value="1"/>
</dbReference>
<protein>
    <recommendedName>
        <fullName evidence="1">Reverse transcriptase/retrotransposon-derived protein RNase H-like domain-containing protein</fullName>
    </recommendedName>
</protein>
<dbReference type="AlphaFoldDB" id="A0AAP0B0Q3"/>
<sequence>MTWLRPTTATEIRSFLGLAGYYRKFVKNFSAIALPLTKLTRKNIPFIWIDDCQEAFKELKRRLTTAPVLVMPCGSEGFQIYSDASVKELGCVLMQNEKVIAYASRQLKDAERNYPTHDLELAVVVFALKIWRHYLYGMSCFYRSQELEIYFLPEGDQYATKTWLELIKDYDVDIKYHPDKANVVADALSRKNVTSMIVPITEQKELLQDLQKLELLRVSLPPGRKAYSFS</sequence>
<reference evidence="2 3" key="1">
    <citation type="journal article" date="2022" name="Nat. Plants">
        <title>Genomes of leafy and leafless Platanthera orchids illuminate the evolution of mycoheterotrophy.</title>
        <authorList>
            <person name="Li M.H."/>
            <person name="Liu K.W."/>
            <person name="Li Z."/>
            <person name="Lu H.C."/>
            <person name="Ye Q.L."/>
            <person name="Zhang D."/>
            <person name="Wang J.Y."/>
            <person name="Li Y.F."/>
            <person name="Zhong Z.M."/>
            <person name="Liu X."/>
            <person name="Yu X."/>
            <person name="Liu D.K."/>
            <person name="Tu X.D."/>
            <person name="Liu B."/>
            <person name="Hao Y."/>
            <person name="Liao X.Y."/>
            <person name="Jiang Y.T."/>
            <person name="Sun W.H."/>
            <person name="Chen J."/>
            <person name="Chen Y.Q."/>
            <person name="Ai Y."/>
            <person name="Zhai J.W."/>
            <person name="Wu S.S."/>
            <person name="Zhou Z."/>
            <person name="Hsiao Y.Y."/>
            <person name="Wu W.L."/>
            <person name="Chen Y.Y."/>
            <person name="Lin Y.F."/>
            <person name="Hsu J.L."/>
            <person name="Li C.Y."/>
            <person name="Wang Z.W."/>
            <person name="Zhao X."/>
            <person name="Zhong W.Y."/>
            <person name="Ma X.K."/>
            <person name="Ma L."/>
            <person name="Huang J."/>
            <person name="Chen G.Z."/>
            <person name="Huang M.Z."/>
            <person name="Huang L."/>
            <person name="Peng D.H."/>
            <person name="Luo Y.B."/>
            <person name="Zou S.Q."/>
            <person name="Chen S.P."/>
            <person name="Lan S."/>
            <person name="Tsai W.C."/>
            <person name="Van de Peer Y."/>
            <person name="Liu Z.J."/>
        </authorList>
    </citation>
    <scope>NUCLEOTIDE SEQUENCE [LARGE SCALE GENOMIC DNA]</scope>
    <source>
        <strain evidence="2">Lor287</strain>
    </source>
</reference>
<accession>A0AAP0B0Q3</accession>
<comment type="caution">
    <text evidence="2">The sequence shown here is derived from an EMBL/GenBank/DDBJ whole genome shotgun (WGS) entry which is preliminary data.</text>
</comment>
<dbReference type="CDD" id="cd09274">
    <property type="entry name" value="RNase_HI_RT_Ty3"/>
    <property type="match status" value="1"/>
</dbReference>
<feature type="domain" description="Reverse transcriptase/retrotransposon-derived protein RNase H-like" evidence="1">
    <location>
        <begin position="48"/>
        <end position="137"/>
    </location>
</feature>
<dbReference type="Proteomes" id="UP001418222">
    <property type="component" value="Unassembled WGS sequence"/>
</dbReference>
<evidence type="ECO:0000259" key="1">
    <source>
        <dbReference type="Pfam" id="PF17919"/>
    </source>
</evidence>
<organism evidence="2 3">
    <name type="scientific">Platanthera zijinensis</name>
    <dbReference type="NCBI Taxonomy" id="2320716"/>
    <lineage>
        <taxon>Eukaryota</taxon>
        <taxon>Viridiplantae</taxon>
        <taxon>Streptophyta</taxon>
        <taxon>Embryophyta</taxon>
        <taxon>Tracheophyta</taxon>
        <taxon>Spermatophyta</taxon>
        <taxon>Magnoliopsida</taxon>
        <taxon>Liliopsida</taxon>
        <taxon>Asparagales</taxon>
        <taxon>Orchidaceae</taxon>
        <taxon>Orchidoideae</taxon>
        <taxon>Orchideae</taxon>
        <taxon>Orchidinae</taxon>
        <taxon>Platanthera</taxon>
    </lineage>
</organism>